<dbReference type="InterPro" id="IPR008004">
    <property type="entry name" value="OCTOPUS-like"/>
</dbReference>
<gene>
    <name evidence="2" type="ORF">M6B38_184065</name>
</gene>
<feature type="region of interest" description="Disordered" evidence="1">
    <location>
        <begin position="102"/>
        <end position="160"/>
    </location>
</feature>
<name>A0AAX6EKN2_IRIPA</name>
<proteinExistence type="predicted"/>
<protein>
    <submittedName>
        <fullName evidence="2">Serine/arginine repetitive matrix protein 1</fullName>
    </submittedName>
</protein>
<dbReference type="Proteomes" id="UP001140949">
    <property type="component" value="Unassembled WGS sequence"/>
</dbReference>
<comment type="caution">
    <text evidence="2">The sequence shown here is derived from an EMBL/GenBank/DDBJ whole genome shotgun (WGS) entry which is preliminary data.</text>
</comment>
<feature type="compositionally biased region" description="Low complexity" evidence="1">
    <location>
        <begin position="132"/>
        <end position="141"/>
    </location>
</feature>
<dbReference type="AlphaFoldDB" id="A0AAX6EKN2"/>
<feature type="region of interest" description="Disordered" evidence="1">
    <location>
        <begin position="173"/>
        <end position="223"/>
    </location>
</feature>
<dbReference type="EMBL" id="JANAVB010035820">
    <property type="protein sequence ID" value="KAJ6804603.1"/>
    <property type="molecule type" value="Genomic_DNA"/>
</dbReference>
<dbReference type="PANTHER" id="PTHR35486:SF1">
    <property type="entry name" value="OS02G0689500 PROTEIN"/>
    <property type="match status" value="1"/>
</dbReference>
<evidence type="ECO:0000313" key="2">
    <source>
        <dbReference type="EMBL" id="KAJ6804603.1"/>
    </source>
</evidence>
<organism evidence="2 3">
    <name type="scientific">Iris pallida</name>
    <name type="common">Sweet iris</name>
    <dbReference type="NCBI Taxonomy" id="29817"/>
    <lineage>
        <taxon>Eukaryota</taxon>
        <taxon>Viridiplantae</taxon>
        <taxon>Streptophyta</taxon>
        <taxon>Embryophyta</taxon>
        <taxon>Tracheophyta</taxon>
        <taxon>Spermatophyta</taxon>
        <taxon>Magnoliopsida</taxon>
        <taxon>Liliopsida</taxon>
        <taxon>Asparagales</taxon>
        <taxon>Iridaceae</taxon>
        <taxon>Iridoideae</taxon>
        <taxon>Irideae</taxon>
        <taxon>Iris</taxon>
    </lineage>
</organism>
<evidence type="ECO:0000256" key="1">
    <source>
        <dbReference type="SAM" id="MobiDB-lite"/>
    </source>
</evidence>
<accession>A0AAX6EKN2</accession>
<dbReference type="PANTHER" id="PTHR35486">
    <property type="entry name" value="EXPRESSED PROTEIN"/>
    <property type="match status" value="1"/>
</dbReference>
<dbReference type="Pfam" id="PF05340">
    <property type="entry name" value="DUF740"/>
    <property type="match status" value="1"/>
</dbReference>
<reference evidence="2" key="1">
    <citation type="journal article" date="2023" name="GigaByte">
        <title>Genome assembly of the bearded iris, Iris pallida Lam.</title>
        <authorList>
            <person name="Bruccoleri R.E."/>
            <person name="Oakeley E.J."/>
            <person name="Faust A.M.E."/>
            <person name="Altorfer M."/>
            <person name="Dessus-Babus S."/>
            <person name="Burckhardt D."/>
            <person name="Oertli M."/>
            <person name="Naumann U."/>
            <person name="Petersen F."/>
            <person name="Wong J."/>
        </authorList>
    </citation>
    <scope>NUCLEOTIDE SEQUENCE</scope>
    <source>
        <strain evidence="2">GSM-AAB239-AS_SAM_17_03QT</strain>
    </source>
</reference>
<evidence type="ECO:0000313" key="3">
    <source>
        <dbReference type="Proteomes" id="UP001140949"/>
    </source>
</evidence>
<reference evidence="2" key="2">
    <citation type="submission" date="2023-04" db="EMBL/GenBank/DDBJ databases">
        <authorList>
            <person name="Bruccoleri R.E."/>
            <person name="Oakeley E.J."/>
            <person name="Faust A.-M."/>
            <person name="Dessus-Babus S."/>
            <person name="Altorfer M."/>
            <person name="Burckhardt D."/>
            <person name="Oertli M."/>
            <person name="Naumann U."/>
            <person name="Petersen F."/>
            <person name="Wong J."/>
        </authorList>
    </citation>
    <scope>NUCLEOTIDE SEQUENCE</scope>
    <source>
        <strain evidence="2">GSM-AAB239-AS_SAM_17_03QT</strain>
        <tissue evidence="2">Leaf</tissue>
    </source>
</reference>
<feature type="region of interest" description="Disordered" evidence="1">
    <location>
        <begin position="29"/>
        <end position="65"/>
    </location>
</feature>
<sequence length="223" mass="24163">MKCKRHPSEHGAGVCAPCLHDRLLILLADQQHSRHHPSSSQSSEKDTTSPPSLRVADDDGGRSSIRRSHRRFSLFPSVFSSDDSESSSSWISSLIHCRRAKEKRVRSYGPSARGMSPATDGRESEGGGASGSGYSTGSPAGVRRKATPARPTDDCRRRRGGGGLADFVVCLSPLVRPGPTGRRRRHQAPKAESGFSGELGRNGKPVHFGPNRSRKLADRGRFR</sequence>
<keyword evidence="3" id="KW-1185">Reference proteome</keyword>